<organism evidence="1 2">
    <name type="scientific">Auriscalpium vulgare</name>
    <dbReference type="NCBI Taxonomy" id="40419"/>
    <lineage>
        <taxon>Eukaryota</taxon>
        <taxon>Fungi</taxon>
        <taxon>Dikarya</taxon>
        <taxon>Basidiomycota</taxon>
        <taxon>Agaricomycotina</taxon>
        <taxon>Agaricomycetes</taxon>
        <taxon>Russulales</taxon>
        <taxon>Auriscalpiaceae</taxon>
        <taxon>Auriscalpium</taxon>
    </lineage>
</organism>
<gene>
    <name evidence="1" type="ORF">FA95DRAFT_1496874</name>
</gene>
<sequence>MPQSDLDLENEEHLLPDNNLPLVFCTLMTAMFLASVDQTIIATALPTIVADLGGGKDYAWVGSAYLLASASFMPLYGKFADILGRKLVLFPGILIFLIGSALCGAAQTMNWLIVSRAVQGIGGGAIIQLVQIVMGDIVPLEDRGKYGGYIGATWGLSAIIGPLVGGILTDHVSWRWCFWINLPIGGIAIGLLFFILHLNPHHGKTFREHVREFDFVGLLLIIFGVVCLLVGFNESETQCKTSQLCPRIRSDEYAPPGVSAPTISLLVIGCLLLISAAVWEVNTANTKSPIIPPRLFKIRTTCIILTTVFFHSLAFFTGAFFLPVYFQVRGASATKAGIKMIPCSLGLATLAALAGFSVRPLGDFRPAIWGSYVVATIGFGLLISLDDKSSVPVQEIFTMIAGLGLGGLFQVPLVGLQAAMPLRDLATTTTTMGLIRGIGATVAVSLGQAIWSSELRRRIKSIPDFPFPTSSAELTDSVRLLKTIEPPELRQQVIHAYTKSLATIWMVDTPLLGMCLVLVLFLRKYTLRRSVIFAKDNAPRIVGGSRIPSIIVPDPEKDAGAMLQAEGSTPRSPAPRYSTRDSIVWADLEKVAALVAPKEDAADKPRQGTEPITPRTPAPEYSAEAAASDEADVVESSKGKDRAVDPVTPRSPAPEYPGQDPLDEAGESSDSATKE</sequence>
<dbReference type="EMBL" id="MU275979">
    <property type="protein sequence ID" value="KAI0044553.1"/>
    <property type="molecule type" value="Genomic_DNA"/>
</dbReference>
<reference evidence="1" key="2">
    <citation type="journal article" date="2022" name="New Phytol.">
        <title>Evolutionary transition to the ectomycorrhizal habit in the genomes of a hyperdiverse lineage of mushroom-forming fungi.</title>
        <authorList>
            <person name="Looney B."/>
            <person name="Miyauchi S."/>
            <person name="Morin E."/>
            <person name="Drula E."/>
            <person name="Courty P.E."/>
            <person name="Kohler A."/>
            <person name="Kuo A."/>
            <person name="LaButti K."/>
            <person name="Pangilinan J."/>
            <person name="Lipzen A."/>
            <person name="Riley R."/>
            <person name="Andreopoulos W."/>
            <person name="He G."/>
            <person name="Johnson J."/>
            <person name="Nolan M."/>
            <person name="Tritt A."/>
            <person name="Barry K.W."/>
            <person name="Grigoriev I.V."/>
            <person name="Nagy L.G."/>
            <person name="Hibbett D."/>
            <person name="Henrissat B."/>
            <person name="Matheny P.B."/>
            <person name="Labbe J."/>
            <person name="Martin F.M."/>
        </authorList>
    </citation>
    <scope>NUCLEOTIDE SEQUENCE</scope>
    <source>
        <strain evidence="1">FP105234-sp</strain>
    </source>
</reference>
<dbReference type="Proteomes" id="UP000814033">
    <property type="component" value="Unassembled WGS sequence"/>
</dbReference>
<evidence type="ECO:0000313" key="1">
    <source>
        <dbReference type="EMBL" id="KAI0044553.1"/>
    </source>
</evidence>
<accession>A0ACB8RKA0</accession>
<keyword evidence="2" id="KW-1185">Reference proteome</keyword>
<reference evidence="1" key="1">
    <citation type="submission" date="2021-02" db="EMBL/GenBank/DDBJ databases">
        <authorList>
            <consortium name="DOE Joint Genome Institute"/>
            <person name="Ahrendt S."/>
            <person name="Looney B.P."/>
            <person name="Miyauchi S."/>
            <person name="Morin E."/>
            <person name="Drula E."/>
            <person name="Courty P.E."/>
            <person name="Chicoki N."/>
            <person name="Fauchery L."/>
            <person name="Kohler A."/>
            <person name="Kuo A."/>
            <person name="Labutti K."/>
            <person name="Pangilinan J."/>
            <person name="Lipzen A."/>
            <person name="Riley R."/>
            <person name="Andreopoulos W."/>
            <person name="He G."/>
            <person name="Johnson J."/>
            <person name="Barry K.W."/>
            <person name="Grigoriev I.V."/>
            <person name="Nagy L."/>
            <person name="Hibbett D."/>
            <person name="Henrissat B."/>
            <person name="Matheny P.B."/>
            <person name="Labbe J."/>
            <person name="Martin F."/>
        </authorList>
    </citation>
    <scope>NUCLEOTIDE SEQUENCE</scope>
    <source>
        <strain evidence="1">FP105234-sp</strain>
    </source>
</reference>
<comment type="caution">
    <text evidence="1">The sequence shown here is derived from an EMBL/GenBank/DDBJ whole genome shotgun (WGS) entry which is preliminary data.</text>
</comment>
<name>A0ACB8RKA0_9AGAM</name>
<proteinExistence type="predicted"/>
<protein>
    <submittedName>
        <fullName evidence="1">MFS general substrate transporter</fullName>
    </submittedName>
</protein>
<evidence type="ECO:0000313" key="2">
    <source>
        <dbReference type="Proteomes" id="UP000814033"/>
    </source>
</evidence>